<comment type="similarity">
    <text evidence="3 10">Belongs to the PRM1 family.</text>
</comment>
<proteinExistence type="inferred from homology"/>
<evidence type="ECO:0000256" key="11">
    <source>
        <dbReference type="SAM" id="MobiDB-lite"/>
    </source>
</evidence>
<dbReference type="PANTHER" id="PTHR31030:SF1">
    <property type="entry name" value="PLASMA MEMBRANE FUSION PROTEIN PRM1"/>
    <property type="match status" value="1"/>
</dbReference>
<keyword evidence="9" id="KW-0325">Glycoprotein</keyword>
<dbReference type="EMBL" id="PVWQ01000018">
    <property type="protein sequence ID" value="RDW60481.1"/>
    <property type="molecule type" value="Genomic_DNA"/>
</dbReference>
<comment type="caution">
    <text evidence="12">The sequence shown here is derived from an EMBL/GenBank/DDBJ whole genome shotgun (WGS) entry which is preliminary data.</text>
</comment>
<evidence type="ECO:0000256" key="3">
    <source>
        <dbReference type="ARBA" id="ARBA00010780"/>
    </source>
</evidence>
<dbReference type="InterPro" id="IPR026777">
    <property type="entry name" value="PRM1"/>
</dbReference>
<dbReference type="Proteomes" id="UP000256690">
    <property type="component" value="Unassembled WGS sequence"/>
</dbReference>
<feature type="transmembrane region" description="Helical" evidence="10">
    <location>
        <begin position="53"/>
        <end position="71"/>
    </location>
</feature>
<dbReference type="GO" id="GO:0005886">
    <property type="term" value="C:plasma membrane"/>
    <property type="evidence" value="ECO:0007669"/>
    <property type="project" value="UniProtKB-SubCell"/>
</dbReference>
<comment type="caution">
    <text evidence="10">Lacks conserved residue(s) required for the propagation of feature annotation.</text>
</comment>
<organism evidence="12 13">
    <name type="scientific">Aspergillus mulundensis</name>
    <dbReference type="NCBI Taxonomy" id="1810919"/>
    <lineage>
        <taxon>Eukaryota</taxon>
        <taxon>Fungi</taxon>
        <taxon>Dikarya</taxon>
        <taxon>Ascomycota</taxon>
        <taxon>Pezizomycotina</taxon>
        <taxon>Eurotiomycetes</taxon>
        <taxon>Eurotiomycetidae</taxon>
        <taxon>Eurotiales</taxon>
        <taxon>Aspergillaceae</taxon>
        <taxon>Aspergillus</taxon>
        <taxon>Aspergillus subgen. Nidulantes</taxon>
    </lineage>
</organism>
<evidence type="ECO:0000256" key="10">
    <source>
        <dbReference type="RuleBase" id="RU366035"/>
    </source>
</evidence>
<keyword evidence="5 10" id="KW-0812">Transmembrane</keyword>
<accession>A0A3D8QFJ0</accession>
<evidence type="ECO:0000256" key="4">
    <source>
        <dbReference type="ARBA" id="ARBA00022475"/>
    </source>
</evidence>
<keyword evidence="8 10" id="KW-0472">Membrane</keyword>
<evidence type="ECO:0000256" key="2">
    <source>
        <dbReference type="ARBA" id="ARBA00004651"/>
    </source>
</evidence>
<dbReference type="OrthoDB" id="5356111at2759"/>
<dbReference type="GeneID" id="38121309"/>
<reference evidence="12 13" key="1">
    <citation type="journal article" date="2018" name="IMA Fungus">
        <title>IMA Genome-F 9: Draft genome sequence of Annulohypoxylon stygium, Aspergillus mulundensis, Berkeleyomyces basicola (syn. Thielaviopsis basicola), Ceratocystis smalleyi, two Cercospora beticola strains, Coleophoma cylindrospora, Fusarium fracticaudum, Phialophora cf. hyalina, and Morchella septimelata.</title>
        <authorList>
            <person name="Wingfield B.D."/>
            <person name="Bills G.F."/>
            <person name="Dong Y."/>
            <person name="Huang W."/>
            <person name="Nel W.J."/>
            <person name="Swalarsk-Parry B.S."/>
            <person name="Vaghefi N."/>
            <person name="Wilken P.M."/>
            <person name="An Z."/>
            <person name="de Beer Z.W."/>
            <person name="De Vos L."/>
            <person name="Chen L."/>
            <person name="Duong T.A."/>
            <person name="Gao Y."/>
            <person name="Hammerbacher A."/>
            <person name="Kikkert J.R."/>
            <person name="Li Y."/>
            <person name="Li H."/>
            <person name="Li K."/>
            <person name="Li Q."/>
            <person name="Liu X."/>
            <person name="Ma X."/>
            <person name="Naidoo K."/>
            <person name="Pethybridge S.J."/>
            <person name="Sun J."/>
            <person name="Steenkamp E.T."/>
            <person name="van der Nest M.A."/>
            <person name="van Wyk S."/>
            <person name="Wingfield M.J."/>
            <person name="Xiong C."/>
            <person name="Yue Q."/>
            <person name="Zhang X."/>
        </authorList>
    </citation>
    <scope>NUCLEOTIDE SEQUENCE [LARGE SCALE GENOMIC DNA]</scope>
    <source>
        <strain evidence="12 13">DSM 5745</strain>
    </source>
</reference>
<name>A0A3D8QFJ0_9EURO</name>
<dbReference type="GO" id="GO:0032220">
    <property type="term" value="P:plasma membrane fusion involved in cytogamy"/>
    <property type="evidence" value="ECO:0007669"/>
    <property type="project" value="TreeGrafter"/>
</dbReference>
<evidence type="ECO:0000256" key="1">
    <source>
        <dbReference type="ARBA" id="ARBA00002512"/>
    </source>
</evidence>
<keyword evidence="13" id="KW-1185">Reference proteome</keyword>
<keyword evidence="7 10" id="KW-1133">Transmembrane helix</keyword>
<dbReference type="GO" id="GO:0043332">
    <property type="term" value="C:mating projection tip"/>
    <property type="evidence" value="ECO:0007669"/>
    <property type="project" value="UniProtKB-UniRule"/>
</dbReference>
<gene>
    <name evidence="12" type="ORF">DSM5745_10939</name>
</gene>
<evidence type="ECO:0000256" key="5">
    <source>
        <dbReference type="ARBA" id="ARBA00022692"/>
    </source>
</evidence>
<evidence type="ECO:0000256" key="6">
    <source>
        <dbReference type="ARBA" id="ARBA00022971"/>
    </source>
</evidence>
<feature type="region of interest" description="Disordered" evidence="11">
    <location>
        <begin position="632"/>
        <end position="687"/>
    </location>
</feature>
<evidence type="ECO:0000313" key="13">
    <source>
        <dbReference type="Proteomes" id="UP000256690"/>
    </source>
</evidence>
<keyword evidence="6 10" id="KW-0184">Conjugation</keyword>
<feature type="transmembrane region" description="Helical" evidence="10">
    <location>
        <begin position="320"/>
        <end position="338"/>
    </location>
</feature>
<dbReference type="RefSeq" id="XP_026598593.1">
    <property type="nucleotide sequence ID" value="XM_026752955.1"/>
</dbReference>
<evidence type="ECO:0000256" key="8">
    <source>
        <dbReference type="ARBA" id="ARBA00023136"/>
    </source>
</evidence>
<dbReference type="AlphaFoldDB" id="A0A3D8QFJ0"/>
<feature type="transmembrane region" description="Helical" evidence="10">
    <location>
        <begin position="602"/>
        <end position="624"/>
    </location>
</feature>
<feature type="transmembrane region" description="Helical" evidence="10">
    <location>
        <begin position="392"/>
        <end position="425"/>
    </location>
</feature>
<keyword evidence="4 10" id="KW-1003">Cell membrane</keyword>
<feature type="compositionally biased region" description="Polar residues" evidence="11">
    <location>
        <begin position="660"/>
        <end position="680"/>
    </location>
</feature>
<sequence>MVFSRSARAIFPLLPPYGAHDPNGGRPIPLQPDDITPYMGLRARLSQIWMNRWTILLLLVLVRVLIAVGSLNTNMDSARREALSACSSVESMGSAMASMPHYTARGVNELTASGVETAVNALKTMLMLIISGVEELIVFFIKMMYQTYLCLITLAVRGTVDVGVGLLKDASDFLNSTVKTIGEGISDATETFEDGLNKFVDGINVVGSIFGADDVPDLNLTSFIDDLENAHLPSSIDEGLDKLNASVPTFDEVSKFVENIIRLPFDEVKKLINESMGTYKFDRDTLPVPAKKQLSFCKGSDGIDSFFDNVSDIAETAKKIFIAVLAIAAVLACFPMAWQEIRRWRAQKERSQLVRKEAHDPMDVVYIVSRPYSAAAGIKAASRFSNSRRQILVRWVIAYATSPAALFVLSLGVAGLFACLCQYLLLQAVEKAVPELSAEVGAFADKVVSSLENTSAEWADSANGAIGDMNTELNGKVFGWVNTTTLGVNKTLNAFVDKTTGVLNDTFGGTLLYDPLKEVFNCLILLKITGIQKGLTWVHDHAHIDFPTLGNDTFSLGAAESITDDNGSDSFLTDAGSSTSNKITEVVFRVTNAIESGIATEALISGFILLIWFLNLLFGLIRALSLFRSQDRNRGDGGPAPPAASDPNDGFLDVPLTAMPSINNANTTSHFAADSQSRSQAVPEYEPPSRKFATAGLHVPAASAVTETGYEDEKLGFAGQRRNALKVSVVDARASSYPEFGDEKR</sequence>
<dbReference type="STRING" id="1810919.A0A3D8QFJ0"/>
<evidence type="ECO:0000313" key="12">
    <source>
        <dbReference type="EMBL" id="RDW60481.1"/>
    </source>
</evidence>
<protein>
    <recommendedName>
        <fullName evidence="10">Plasma membrane fusion protein PRM1</fullName>
    </recommendedName>
</protein>
<evidence type="ECO:0000256" key="9">
    <source>
        <dbReference type="ARBA" id="ARBA00023180"/>
    </source>
</evidence>
<evidence type="ECO:0000256" key="7">
    <source>
        <dbReference type="ARBA" id="ARBA00022989"/>
    </source>
</evidence>
<dbReference type="PANTHER" id="PTHR31030">
    <property type="entry name" value="PLASMA MEMBRANE FUSION PROTEIN PRM1"/>
    <property type="match status" value="1"/>
</dbReference>
<comment type="subcellular location">
    <subcellularLocation>
        <location evidence="2 10">Cell membrane</location>
        <topology evidence="2 10">Multi-pass membrane protein</topology>
    </subcellularLocation>
</comment>
<comment type="function">
    <text evidence="1 10">Involved in cell fusion during mating by stabilizing the plasma membrane fusion event.</text>
</comment>